<name>A0A8H7Y6G1_PSICU</name>
<feature type="compositionally biased region" description="Polar residues" evidence="1">
    <location>
        <begin position="792"/>
        <end position="810"/>
    </location>
</feature>
<feature type="region of interest" description="Disordered" evidence="1">
    <location>
        <begin position="788"/>
        <end position="840"/>
    </location>
</feature>
<dbReference type="InterPro" id="IPR040521">
    <property type="entry name" value="KDZ"/>
</dbReference>
<gene>
    <name evidence="2" type="ORF">JR316_001644</name>
</gene>
<accession>A0A8H7Y6G1</accession>
<sequence length="853" mass="96571">MALTTKASTYDFYRALEKSTNNTGINLPPSRYPALFRMILQWRHLQMLKWAGRGHSPTGAAGTGEGELAIQCPSCPHPSINLPVGWENAPDEMKFLYMVMICMDANFRLKNQMVSNWSQDPGLGIGWAYMIPLKGYEEYVKSRLSDKDISTCVGFQALAKANTKFSIGLRYTGLGLTVCGRSEMIMRVGNLHKGERYANMDYIFASILRTLAVQFVLASYDIACQWFINLLRRIETQWPDEIKPRSNITLMPAIPKLHEPMHKQQNHELYSYNYMPGVGLSDGECPERVWAPHNVLANATKTQGPGSRHDTLDDHFGFWNWLKYTSMGTTLLRKYKNAVAQRNIQTEGHRGLTDSLEDPRLVPAWEKMCVEWEKDPFPKTTAKNPYYVKETGASEAEVKKALHDEEAEFLSKGGTLPHKTTPSVFIGMGLDLEEAQRRLKRLATNTSADATIRQEGTLTEQQNILTTRIRAWEQLVPIYMPGLLQYQTDNPPTEQSTHAEDIVLWLPSMVPAECRETICVAGLADVEQKLRMAHMTDSLNAIRQILKIKSRMIEFKNKNIRGQRGGTRSTSVIDRVHERARFAAGKYRAARKAYFELAGPGNWEQNYRVLADGDIRAYQDPARLGPRKGRRGTLDDEQVAAGMDVENQPEEGDLFLFNEERTKRQESGQTRRTLSWIWTVRTNAADTTSEEEKDDLLRVEWARSRARVMRAKEEVSMLKEEMRRTLVFLDWKAAWWRERKNAISNASSDRLEAISAFAIVQADLQDSLAEHFRNLWRSPLQEATLRAAGSSIAATEPTSVSSTDPASTLTLLGDGDEGDDNGDDDDEYNEEEMFEESGVEELDITANSVAALV</sequence>
<dbReference type="PANTHER" id="PTHR33104:SF2">
    <property type="entry name" value="CXC3 LIKE CYSTEINE CLUSTER DOMAIN-CONTAINING PROTEIN"/>
    <property type="match status" value="1"/>
</dbReference>
<dbReference type="AlphaFoldDB" id="A0A8H7Y6G1"/>
<comment type="caution">
    <text evidence="2">The sequence shown here is derived from an EMBL/GenBank/DDBJ whole genome shotgun (WGS) entry which is preliminary data.</text>
</comment>
<evidence type="ECO:0008006" key="3">
    <source>
        <dbReference type="Google" id="ProtNLM"/>
    </source>
</evidence>
<evidence type="ECO:0000256" key="1">
    <source>
        <dbReference type="SAM" id="MobiDB-lite"/>
    </source>
</evidence>
<dbReference type="EMBL" id="JAFIQS010000002">
    <property type="protein sequence ID" value="KAG5172149.1"/>
    <property type="molecule type" value="Genomic_DNA"/>
</dbReference>
<reference evidence="2" key="1">
    <citation type="submission" date="2021-02" db="EMBL/GenBank/DDBJ databases">
        <title>Psilocybe cubensis genome.</title>
        <authorList>
            <person name="Mckernan K.J."/>
            <person name="Crawford S."/>
            <person name="Trippe A."/>
            <person name="Kane L.T."/>
            <person name="Mclaughlin S."/>
        </authorList>
    </citation>
    <scope>NUCLEOTIDE SEQUENCE [LARGE SCALE GENOMIC DNA]</scope>
    <source>
        <strain evidence="2">MGC-MH-2018</strain>
    </source>
</reference>
<feature type="compositionally biased region" description="Acidic residues" evidence="1">
    <location>
        <begin position="814"/>
        <end position="840"/>
    </location>
</feature>
<dbReference type="OrthoDB" id="2682806at2759"/>
<organism evidence="2">
    <name type="scientific">Psilocybe cubensis</name>
    <name type="common">Psychedelic mushroom</name>
    <name type="synonym">Stropharia cubensis</name>
    <dbReference type="NCBI Taxonomy" id="181762"/>
    <lineage>
        <taxon>Eukaryota</taxon>
        <taxon>Fungi</taxon>
        <taxon>Dikarya</taxon>
        <taxon>Basidiomycota</taxon>
        <taxon>Agaricomycotina</taxon>
        <taxon>Agaricomycetes</taxon>
        <taxon>Agaricomycetidae</taxon>
        <taxon>Agaricales</taxon>
        <taxon>Agaricineae</taxon>
        <taxon>Strophariaceae</taxon>
        <taxon>Psilocybe</taxon>
    </lineage>
</organism>
<dbReference type="Pfam" id="PF18758">
    <property type="entry name" value="KDZ"/>
    <property type="match status" value="1"/>
</dbReference>
<evidence type="ECO:0000313" key="2">
    <source>
        <dbReference type="EMBL" id="KAG5172149.1"/>
    </source>
</evidence>
<dbReference type="PANTHER" id="PTHR33104">
    <property type="entry name" value="SI:DKEY-29D5.2"/>
    <property type="match status" value="1"/>
</dbReference>
<proteinExistence type="predicted"/>
<protein>
    <recommendedName>
        <fullName evidence="3">CxC2-like cysteine cluster KDZ transposase-associated domain-containing protein</fullName>
    </recommendedName>
</protein>